<name>A0A813MEI5_ADIRI</name>
<comment type="subcellular location">
    <subcellularLocation>
        <location evidence="1">Cell membrane</location>
        <topology evidence="1">Multi-pass membrane protein</topology>
    </subcellularLocation>
</comment>
<dbReference type="OrthoDB" id="533508at2759"/>
<dbReference type="Proteomes" id="UP000663828">
    <property type="component" value="Unassembled WGS sequence"/>
</dbReference>
<dbReference type="InterPro" id="IPR002110">
    <property type="entry name" value="Ankyrin_rpt"/>
</dbReference>
<evidence type="ECO:0000256" key="7">
    <source>
        <dbReference type="ARBA" id="ARBA00022837"/>
    </source>
</evidence>
<dbReference type="EMBL" id="CAJNOR010000134">
    <property type="protein sequence ID" value="CAF0811736.1"/>
    <property type="molecule type" value="Genomic_DNA"/>
</dbReference>
<dbReference type="PANTHER" id="PTHR10582:SF2">
    <property type="entry name" value="INACTIVE"/>
    <property type="match status" value="1"/>
</dbReference>
<dbReference type="GO" id="GO:0098703">
    <property type="term" value="P:calcium ion import across plasma membrane"/>
    <property type="evidence" value="ECO:0007669"/>
    <property type="project" value="TreeGrafter"/>
</dbReference>
<feature type="transmembrane region" description="Helical" evidence="12">
    <location>
        <begin position="363"/>
        <end position="383"/>
    </location>
</feature>
<proteinExistence type="predicted"/>
<dbReference type="PROSITE" id="PS50088">
    <property type="entry name" value="ANK_REPEAT"/>
    <property type="match status" value="2"/>
</dbReference>
<feature type="region of interest" description="Disordered" evidence="11">
    <location>
        <begin position="25"/>
        <end position="49"/>
    </location>
</feature>
<evidence type="ECO:0000256" key="2">
    <source>
        <dbReference type="ARBA" id="ARBA00022448"/>
    </source>
</evidence>
<feature type="transmembrane region" description="Helical" evidence="12">
    <location>
        <begin position="481"/>
        <end position="501"/>
    </location>
</feature>
<evidence type="ECO:0000256" key="9">
    <source>
        <dbReference type="ARBA" id="ARBA00023303"/>
    </source>
</evidence>
<evidence type="ECO:0000256" key="4">
    <source>
        <dbReference type="ARBA" id="ARBA00022568"/>
    </source>
</evidence>
<evidence type="ECO:0000313" key="15">
    <source>
        <dbReference type="Proteomes" id="UP000663828"/>
    </source>
</evidence>
<reference evidence="13" key="1">
    <citation type="submission" date="2021-02" db="EMBL/GenBank/DDBJ databases">
        <authorList>
            <person name="Nowell W R."/>
        </authorList>
    </citation>
    <scope>NUCLEOTIDE SEQUENCE</scope>
</reference>
<dbReference type="AlphaFoldDB" id="A0A813MEI5"/>
<keyword evidence="15" id="KW-1185">Reference proteome</keyword>
<dbReference type="SMART" id="SM00248">
    <property type="entry name" value="ANK"/>
    <property type="match status" value="4"/>
</dbReference>
<keyword evidence="8" id="KW-0406">Ion transport</keyword>
<keyword evidence="2" id="KW-0813">Transport</keyword>
<dbReference type="Pfam" id="PF00023">
    <property type="entry name" value="Ank"/>
    <property type="match status" value="1"/>
</dbReference>
<evidence type="ECO:0000256" key="8">
    <source>
        <dbReference type="ARBA" id="ARBA00023065"/>
    </source>
</evidence>
<dbReference type="Proteomes" id="UP000663852">
    <property type="component" value="Unassembled WGS sequence"/>
</dbReference>
<keyword evidence="4" id="KW-0109">Calcium transport</keyword>
<dbReference type="PANTHER" id="PTHR10582">
    <property type="entry name" value="TRANSIENT RECEPTOR POTENTIAL ION CHANNEL PROTEIN"/>
    <property type="match status" value="1"/>
</dbReference>
<evidence type="ECO:0000256" key="10">
    <source>
        <dbReference type="PROSITE-ProRule" id="PRU00023"/>
    </source>
</evidence>
<dbReference type="Gene3D" id="1.25.40.20">
    <property type="entry name" value="Ankyrin repeat-containing domain"/>
    <property type="match status" value="1"/>
</dbReference>
<dbReference type="PROSITE" id="PS50297">
    <property type="entry name" value="ANK_REP_REGION"/>
    <property type="match status" value="2"/>
</dbReference>
<evidence type="ECO:0000313" key="13">
    <source>
        <dbReference type="EMBL" id="CAF0720488.1"/>
    </source>
</evidence>
<feature type="transmembrane region" description="Helical" evidence="12">
    <location>
        <begin position="522"/>
        <end position="541"/>
    </location>
</feature>
<keyword evidence="7" id="KW-0106">Calcium</keyword>
<evidence type="ECO:0000256" key="1">
    <source>
        <dbReference type="ARBA" id="ARBA00004651"/>
    </source>
</evidence>
<evidence type="ECO:0000313" key="16">
    <source>
        <dbReference type="Proteomes" id="UP000663852"/>
    </source>
</evidence>
<keyword evidence="12" id="KW-1133">Transmembrane helix</keyword>
<comment type="caution">
    <text evidence="13">The sequence shown here is derived from an EMBL/GenBank/DDBJ whole genome shotgun (WGS) entry which is preliminary data.</text>
</comment>
<keyword evidence="3" id="KW-1003">Cell membrane</keyword>
<feature type="transmembrane region" description="Helical" evidence="12">
    <location>
        <begin position="452"/>
        <end position="475"/>
    </location>
</feature>
<feature type="compositionally biased region" description="Basic and acidic residues" evidence="11">
    <location>
        <begin position="25"/>
        <end position="39"/>
    </location>
</feature>
<keyword evidence="12" id="KW-0812">Transmembrane</keyword>
<evidence type="ECO:0000256" key="3">
    <source>
        <dbReference type="ARBA" id="ARBA00022475"/>
    </source>
</evidence>
<keyword evidence="9" id="KW-0407">Ion channel</keyword>
<keyword evidence="6" id="KW-0677">Repeat</keyword>
<evidence type="ECO:0000313" key="14">
    <source>
        <dbReference type="EMBL" id="CAF0811736.1"/>
    </source>
</evidence>
<feature type="repeat" description="ANK" evidence="10">
    <location>
        <begin position="270"/>
        <end position="292"/>
    </location>
</feature>
<evidence type="ECO:0000256" key="12">
    <source>
        <dbReference type="SAM" id="Phobius"/>
    </source>
</evidence>
<dbReference type="InterPro" id="IPR036770">
    <property type="entry name" value="Ankyrin_rpt-contain_sf"/>
</dbReference>
<keyword evidence="5" id="KW-0107">Calcium channel</keyword>
<dbReference type="SUPFAM" id="SSF48403">
    <property type="entry name" value="Ankyrin repeat"/>
    <property type="match status" value="1"/>
</dbReference>
<gene>
    <name evidence="13" type="ORF">EDS130_LOCUS195</name>
    <name evidence="14" type="ORF">XAT740_LOCUS3500</name>
</gene>
<keyword evidence="12" id="KW-0472">Membrane</keyword>
<feature type="repeat" description="ANK" evidence="10">
    <location>
        <begin position="179"/>
        <end position="211"/>
    </location>
</feature>
<evidence type="ECO:0000256" key="11">
    <source>
        <dbReference type="SAM" id="MobiDB-lite"/>
    </source>
</evidence>
<feature type="transmembrane region" description="Helical" evidence="12">
    <location>
        <begin position="576"/>
        <end position="598"/>
    </location>
</feature>
<dbReference type="GO" id="GO:0005262">
    <property type="term" value="F:calcium channel activity"/>
    <property type="evidence" value="ECO:0007669"/>
    <property type="project" value="UniProtKB-KW"/>
</dbReference>
<keyword evidence="10" id="KW-0040">ANK repeat</keyword>
<feature type="transmembrane region" description="Helical" evidence="12">
    <location>
        <begin position="408"/>
        <end position="427"/>
    </location>
</feature>
<dbReference type="Pfam" id="PF12796">
    <property type="entry name" value="Ank_2"/>
    <property type="match status" value="1"/>
</dbReference>
<dbReference type="Pfam" id="PF13857">
    <property type="entry name" value="Ank_5"/>
    <property type="match status" value="1"/>
</dbReference>
<evidence type="ECO:0000256" key="5">
    <source>
        <dbReference type="ARBA" id="ARBA00022673"/>
    </source>
</evidence>
<dbReference type="EMBL" id="CAJNOJ010000001">
    <property type="protein sequence ID" value="CAF0720488.1"/>
    <property type="molecule type" value="Genomic_DNA"/>
</dbReference>
<protein>
    <recommendedName>
        <fullName evidence="17">Ion transport domain-containing protein</fullName>
    </recommendedName>
</protein>
<feature type="region of interest" description="Disordered" evidence="11">
    <location>
        <begin position="659"/>
        <end position="682"/>
    </location>
</feature>
<evidence type="ECO:0000256" key="6">
    <source>
        <dbReference type="ARBA" id="ARBA00022737"/>
    </source>
</evidence>
<sequence length="682" mass="77924">MSTAENEKSTAAVVNIWSRFRKSLKKEENEASNEQDDKNSVLSAVERQTENSRKGGTIWEAVRKADEEAFKRLVTLDPQNVNARGPVGECPAHMLFLYGTDTHLNMARYLIKNFPYTITQIYNQAEYYGEVVLHIAIIKRNPTMVEWLLGEDHNVAYQEQQLTAAASGNFFKVGRPCYYGETPLAFACCTNQWNIVEILLKYGASMDAVDSNGNTVLHLLVIHNLPKMYTKFKERWIAEQEPDNSDDEEDELYQIEKKRIVPIWKRLNKDGFTPLTLAAKLGQAEMFSFLLEERKIVQWSFGPVACVLYPLDQVDLEFREDELESTAGALEIIVQNAHVELIMHPRMIDLVNKKWERFARTIFFNRFLVTFSYLMVFLVTTILDQTRIETIEGDGDDAVVTNIEPPGMIIQVICAFGRLFVLAGAIWKGRNEIKEMTSLGVKKYFQTTGSGLLENCLSLLFCLCIYIVNILRMFGMRAETAALAFASIIGWGYMLFFVMAFRLTGPFVVMIYEMLFNDVLRFCVIYVVFLAGFSQTFFVLFEQNGFGGFLVSVKQCFLGMLGDFDLDAYTETSYRYISVSLLIFYIIVVTILLLNLLVAMMGDTYGNIIEGATQVWHLERARIVFAIENEMSNEDRNLPSNKYWTNIDGERYLQVEEVDDKAFLGDGDGEGGEEEQKKEESD</sequence>
<dbReference type="GO" id="GO:0005886">
    <property type="term" value="C:plasma membrane"/>
    <property type="evidence" value="ECO:0007669"/>
    <property type="project" value="UniProtKB-SubCell"/>
</dbReference>
<organism evidence="13 16">
    <name type="scientific">Adineta ricciae</name>
    <name type="common">Rotifer</name>
    <dbReference type="NCBI Taxonomy" id="249248"/>
    <lineage>
        <taxon>Eukaryota</taxon>
        <taxon>Metazoa</taxon>
        <taxon>Spiralia</taxon>
        <taxon>Gnathifera</taxon>
        <taxon>Rotifera</taxon>
        <taxon>Eurotatoria</taxon>
        <taxon>Bdelloidea</taxon>
        <taxon>Adinetida</taxon>
        <taxon>Adinetidae</taxon>
        <taxon>Adineta</taxon>
    </lineage>
</organism>
<accession>A0A813MEI5</accession>
<dbReference type="InterPro" id="IPR024862">
    <property type="entry name" value="TRPV"/>
</dbReference>
<evidence type="ECO:0008006" key="17">
    <source>
        <dbReference type="Google" id="ProtNLM"/>
    </source>
</evidence>